<dbReference type="InterPro" id="IPR020471">
    <property type="entry name" value="AKR"/>
</dbReference>
<dbReference type="VEuPathDB" id="VectorBase:AQUA005141"/>
<dbReference type="GO" id="GO:0010349">
    <property type="term" value="F:L-galactose dehydrogenase activity"/>
    <property type="evidence" value="ECO:0007669"/>
    <property type="project" value="InterPro"/>
</dbReference>
<dbReference type="SUPFAM" id="SSF51430">
    <property type="entry name" value="NAD(P)-linked oxidoreductase"/>
    <property type="match status" value="1"/>
</dbReference>
<dbReference type="Gene3D" id="3.20.20.100">
    <property type="entry name" value="NADP-dependent oxidoreductase domain"/>
    <property type="match status" value="1"/>
</dbReference>
<dbReference type="InterPro" id="IPR036812">
    <property type="entry name" value="NAD(P)_OxRdtase_dom_sf"/>
</dbReference>
<dbReference type="InterPro" id="IPR030374">
    <property type="entry name" value="PABS"/>
</dbReference>
<dbReference type="SUPFAM" id="SSF53335">
    <property type="entry name" value="S-adenosyl-L-methionine-dependent methyltransferases"/>
    <property type="match status" value="1"/>
</dbReference>
<comment type="similarity">
    <text evidence="1 4">Belongs to the spermidine/spermine synthase family.</text>
</comment>
<proteinExistence type="inferred from homology"/>
<feature type="active site" description="Proton acceptor" evidence="3">
    <location>
        <position position="470"/>
    </location>
</feature>
<sequence>MEYLPLGRTGLKVSKVSFGTGTFSQLYGNLDEAKALEAVKHAVQRGINYIDTAPYYGQGRSEEVLGRALRAIPRAAYYVATKVSRYEREYDGMFDYSAQKTRQSVERSLQLLGLDYLDVVQIHDVEFAPNLDIVLNETLPTLEALRAEGKLRFIGVSAYPLAVLREIITKAPGRFDTVLSYCRNTLFDDSLEEYIPFFREHKMGLICASGHGMGLLTNGGPQPWHPADRQLREVCAEAAAYCKREGVELGKLAMHHALQMPGPATFLAGMQTPELVQINLDAYFEGLSEKEADVLGYLKERYKRRRASPAMNPSEWFSEISNELWPGQCFSVKVKQVLHEERSKYQDIKIIQSESHGVVLILDGIIQCTERDEFAYQEMISFLPLCCHPNPQRVLIVGGGDGGVAREVAKHPAVLEVHQVEIDERVVELSKQYLPFMACGFESPKLKLTIGDGFEYMKQHEGAFDVIITDSSDPIGPAESLFRESYFELVKRALKPNGIICSQGGSFWLDAGHVRETLDYCRKHFPRVTYGLAAVPSYPTGQIGFFIASLNPETDFREPARKFEDAEIDQLGLRYYTTDVHRAAFTLPRFAAKALNP</sequence>
<dbReference type="InterPro" id="IPR037163">
    <property type="entry name" value="Spermidine_synt_N_sf"/>
</dbReference>
<dbReference type="Pfam" id="PF01564">
    <property type="entry name" value="Spermine_synth"/>
    <property type="match status" value="1"/>
</dbReference>
<dbReference type="Gene3D" id="2.30.140.10">
    <property type="entry name" value="Spermidine synthase, tetramerisation domain"/>
    <property type="match status" value="1"/>
</dbReference>
<dbReference type="PANTHER" id="PTHR11558">
    <property type="entry name" value="SPERMIDINE/SPERMINE SYNTHASE"/>
    <property type="match status" value="1"/>
</dbReference>
<dbReference type="InterPro" id="IPR001045">
    <property type="entry name" value="Spermi_synthase"/>
</dbReference>
<name>A0A182X5Q5_ANOQN</name>
<dbReference type="Proteomes" id="UP000076407">
    <property type="component" value="Unassembled WGS sequence"/>
</dbReference>
<feature type="domain" description="PABS" evidence="5">
    <location>
        <begin position="314"/>
        <end position="550"/>
    </location>
</feature>
<keyword evidence="7" id="KW-1185">Reference proteome</keyword>
<dbReference type="NCBIfam" id="TIGR00417">
    <property type="entry name" value="speE"/>
    <property type="match status" value="1"/>
</dbReference>
<evidence type="ECO:0000313" key="7">
    <source>
        <dbReference type="Proteomes" id="UP000076407"/>
    </source>
</evidence>
<dbReference type="PROSITE" id="PS51006">
    <property type="entry name" value="PABS_2"/>
    <property type="match status" value="1"/>
</dbReference>
<dbReference type="PRINTS" id="PR00069">
    <property type="entry name" value="ALDKETRDTASE"/>
</dbReference>
<dbReference type="PANTHER" id="PTHR11558:SF11">
    <property type="entry name" value="SPERMIDINE SYNTHASE"/>
    <property type="match status" value="1"/>
</dbReference>
<evidence type="ECO:0000256" key="4">
    <source>
        <dbReference type="RuleBase" id="RU003836"/>
    </source>
</evidence>
<accession>A0A182X5Q5</accession>
<protein>
    <recommendedName>
        <fullName evidence="5">PABS domain-containing protein</fullName>
    </recommendedName>
</protein>
<keyword evidence="2 3" id="KW-0808">Transferase</keyword>
<evidence type="ECO:0000256" key="2">
    <source>
        <dbReference type="ARBA" id="ARBA00022679"/>
    </source>
</evidence>
<organism evidence="6 7">
    <name type="scientific">Anopheles quadriannulatus</name>
    <name type="common">Mosquito</name>
    <dbReference type="NCBI Taxonomy" id="34691"/>
    <lineage>
        <taxon>Eukaryota</taxon>
        <taxon>Metazoa</taxon>
        <taxon>Ecdysozoa</taxon>
        <taxon>Arthropoda</taxon>
        <taxon>Hexapoda</taxon>
        <taxon>Insecta</taxon>
        <taxon>Pterygota</taxon>
        <taxon>Neoptera</taxon>
        <taxon>Endopterygota</taxon>
        <taxon>Diptera</taxon>
        <taxon>Nematocera</taxon>
        <taxon>Culicoidea</taxon>
        <taxon>Culicidae</taxon>
        <taxon>Anophelinae</taxon>
        <taxon>Anopheles</taxon>
    </lineage>
</organism>
<dbReference type="InterPro" id="IPR030373">
    <property type="entry name" value="PABS_CS"/>
</dbReference>
<dbReference type="STRING" id="34691.A0A182X5Q5"/>
<dbReference type="GO" id="GO:0008295">
    <property type="term" value="P:spermidine biosynthetic process"/>
    <property type="evidence" value="ECO:0007669"/>
    <property type="project" value="TreeGrafter"/>
</dbReference>
<dbReference type="InterPro" id="IPR023210">
    <property type="entry name" value="NADP_OxRdtase_dom"/>
</dbReference>
<dbReference type="FunFam" id="3.20.20.100:FF:000011">
    <property type="entry name" value="Aldo/keto reductase"/>
    <property type="match status" value="1"/>
</dbReference>
<reference evidence="6" key="1">
    <citation type="submission" date="2020-05" db="UniProtKB">
        <authorList>
            <consortium name="EnsemblMetazoa"/>
        </authorList>
    </citation>
    <scope>IDENTIFICATION</scope>
    <source>
        <strain evidence="6">SANGQUA</strain>
    </source>
</reference>
<dbReference type="InterPro" id="IPR029063">
    <property type="entry name" value="SAM-dependent_MTases_sf"/>
</dbReference>
<dbReference type="InterPro" id="IPR044479">
    <property type="entry name" value="LGALDH-like"/>
</dbReference>
<dbReference type="CDD" id="cd19163">
    <property type="entry name" value="AKR_galDH"/>
    <property type="match status" value="1"/>
</dbReference>
<keyword evidence="3" id="KW-0620">Polyamine biosynthesis</keyword>
<dbReference type="NCBIfam" id="NF002010">
    <property type="entry name" value="PRK00811.1"/>
    <property type="match status" value="1"/>
</dbReference>
<evidence type="ECO:0000256" key="3">
    <source>
        <dbReference type="PROSITE-ProRule" id="PRU00354"/>
    </source>
</evidence>
<dbReference type="EnsemblMetazoa" id="AQUA005141-RA">
    <property type="protein sequence ID" value="AQUA005141-PA"/>
    <property type="gene ID" value="AQUA005141"/>
</dbReference>
<dbReference type="InterPro" id="IPR035246">
    <property type="entry name" value="Spermidine_synt_N"/>
</dbReference>
<dbReference type="Gene3D" id="3.40.50.150">
    <property type="entry name" value="Vaccinia Virus protein VP39"/>
    <property type="match status" value="1"/>
</dbReference>
<dbReference type="AlphaFoldDB" id="A0A182X5Q5"/>
<dbReference type="HAMAP" id="MF_00198">
    <property type="entry name" value="Spermidine_synth"/>
    <property type="match status" value="1"/>
</dbReference>
<evidence type="ECO:0000259" key="5">
    <source>
        <dbReference type="PROSITE" id="PS51006"/>
    </source>
</evidence>
<dbReference type="FunFam" id="2.30.140.10:FF:000013">
    <property type="entry name" value="Spermidine synthase"/>
    <property type="match status" value="1"/>
</dbReference>
<dbReference type="PROSITE" id="PS01330">
    <property type="entry name" value="PABS_1"/>
    <property type="match status" value="1"/>
</dbReference>
<evidence type="ECO:0000313" key="6">
    <source>
        <dbReference type="EnsemblMetazoa" id="AQUA005141-PA"/>
    </source>
</evidence>
<dbReference type="Pfam" id="PF00248">
    <property type="entry name" value="Aldo_ket_red"/>
    <property type="match status" value="1"/>
</dbReference>
<dbReference type="CDD" id="cd02440">
    <property type="entry name" value="AdoMet_MTases"/>
    <property type="match status" value="1"/>
</dbReference>
<evidence type="ECO:0000256" key="1">
    <source>
        <dbReference type="ARBA" id="ARBA00007867"/>
    </source>
</evidence>
<dbReference type="GO" id="GO:0004766">
    <property type="term" value="F:spermidine synthase activity"/>
    <property type="evidence" value="ECO:0007669"/>
    <property type="project" value="TreeGrafter"/>
</dbReference>
<dbReference type="Pfam" id="PF17284">
    <property type="entry name" value="Spermine_synt_N"/>
    <property type="match status" value="1"/>
</dbReference>
<dbReference type="FunFam" id="3.40.50.150:FF:000013">
    <property type="entry name" value="Spermidine synthase"/>
    <property type="match status" value="1"/>
</dbReference>
<dbReference type="GO" id="GO:0005829">
    <property type="term" value="C:cytosol"/>
    <property type="evidence" value="ECO:0007669"/>
    <property type="project" value="TreeGrafter"/>
</dbReference>